<feature type="transmembrane region" description="Helical" evidence="4">
    <location>
        <begin position="85"/>
        <end position="110"/>
    </location>
</feature>
<protein>
    <submittedName>
        <fullName evidence="6">MFS general substrate transporter</fullName>
    </submittedName>
</protein>
<feature type="transmembrane region" description="Helical" evidence="4">
    <location>
        <begin position="216"/>
        <end position="236"/>
    </location>
</feature>
<evidence type="ECO:0000313" key="7">
    <source>
        <dbReference type="Proteomes" id="UP000095009"/>
    </source>
</evidence>
<name>A0A1E3PDP2_9ASCO</name>
<dbReference type="OrthoDB" id="6509908at2759"/>
<dbReference type="GO" id="GO:0022857">
    <property type="term" value="F:transmembrane transporter activity"/>
    <property type="evidence" value="ECO:0007669"/>
    <property type="project" value="InterPro"/>
</dbReference>
<comment type="subcellular location">
    <subcellularLocation>
        <location evidence="1">Membrane</location>
        <topology evidence="1">Multi-pass membrane protein</topology>
    </subcellularLocation>
</comment>
<keyword evidence="4" id="KW-0472">Membrane</keyword>
<feature type="transmembrane region" description="Helical" evidence="4">
    <location>
        <begin position="419"/>
        <end position="439"/>
    </location>
</feature>
<dbReference type="EMBL" id="KV454414">
    <property type="protein sequence ID" value="ODQ63525.1"/>
    <property type="molecule type" value="Genomic_DNA"/>
</dbReference>
<feature type="transmembrane region" description="Helical" evidence="4">
    <location>
        <begin position="460"/>
        <end position="482"/>
    </location>
</feature>
<reference evidence="6 7" key="1">
    <citation type="journal article" date="2016" name="Proc. Natl. Acad. Sci. U.S.A.">
        <title>Comparative genomics of biotechnologically important yeasts.</title>
        <authorList>
            <person name="Riley R."/>
            <person name="Haridas S."/>
            <person name="Wolfe K.H."/>
            <person name="Lopes M.R."/>
            <person name="Hittinger C.T."/>
            <person name="Goeker M."/>
            <person name="Salamov A.A."/>
            <person name="Wisecaver J.H."/>
            <person name="Long T.M."/>
            <person name="Calvey C.H."/>
            <person name="Aerts A.L."/>
            <person name="Barry K.W."/>
            <person name="Choi C."/>
            <person name="Clum A."/>
            <person name="Coughlan A.Y."/>
            <person name="Deshpande S."/>
            <person name="Douglass A.P."/>
            <person name="Hanson S.J."/>
            <person name="Klenk H.-P."/>
            <person name="LaButti K.M."/>
            <person name="Lapidus A."/>
            <person name="Lindquist E.A."/>
            <person name="Lipzen A.M."/>
            <person name="Meier-Kolthoff J.P."/>
            <person name="Ohm R.A."/>
            <person name="Otillar R.P."/>
            <person name="Pangilinan J.L."/>
            <person name="Peng Y."/>
            <person name="Rokas A."/>
            <person name="Rosa C.A."/>
            <person name="Scheuner C."/>
            <person name="Sibirny A.A."/>
            <person name="Slot J.C."/>
            <person name="Stielow J.B."/>
            <person name="Sun H."/>
            <person name="Kurtzman C.P."/>
            <person name="Blackwell M."/>
            <person name="Grigoriev I.V."/>
            <person name="Jeffries T.W."/>
        </authorList>
    </citation>
    <scope>NUCLEOTIDE SEQUENCE [LARGE SCALE GENOMIC DNA]</scope>
    <source>
        <strain evidence="6 7">DSM 6958</strain>
    </source>
</reference>
<evidence type="ECO:0000256" key="1">
    <source>
        <dbReference type="ARBA" id="ARBA00004141"/>
    </source>
</evidence>
<accession>A0A1E3PDP2</accession>
<feature type="transmembrane region" description="Helical" evidence="4">
    <location>
        <begin position="394"/>
        <end position="413"/>
    </location>
</feature>
<dbReference type="Pfam" id="PF07690">
    <property type="entry name" value="MFS_1"/>
    <property type="match status" value="1"/>
</dbReference>
<dbReference type="PANTHER" id="PTHR11360">
    <property type="entry name" value="MONOCARBOXYLATE TRANSPORTER"/>
    <property type="match status" value="1"/>
</dbReference>
<feature type="region of interest" description="Disordered" evidence="3">
    <location>
        <begin position="1"/>
        <end position="33"/>
    </location>
</feature>
<dbReference type="GO" id="GO:0016020">
    <property type="term" value="C:membrane"/>
    <property type="evidence" value="ECO:0007669"/>
    <property type="project" value="UniProtKB-SubCell"/>
</dbReference>
<feature type="transmembrane region" description="Helical" evidence="4">
    <location>
        <begin position="325"/>
        <end position="351"/>
    </location>
</feature>
<keyword evidence="7" id="KW-1185">Reference proteome</keyword>
<gene>
    <name evidence="6" type="ORF">NADFUDRAFT_84190</name>
</gene>
<dbReference type="InterPro" id="IPR036259">
    <property type="entry name" value="MFS_trans_sf"/>
</dbReference>
<feature type="transmembrane region" description="Helical" evidence="4">
    <location>
        <begin position="248"/>
        <end position="268"/>
    </location>
</feature>
<evidence type="ECO:0000256" key="3">
    <source>
        <dbReference type="SAM" id="MobiDB-lite"/>
    </source>
</evidence>
<feature type="transmembrane region" description="Helical" evidence="4">
    <location>
        <begin position="130"/>
        <end position="152"/>
    </location>
</feature>
<dbReference type="Proteomes" id="UP000095009">
    <property type="component" value="Unassembled WGS sequence"/>
</dbReference>
<feature type="transmembrane region" description="Helical" evidence="4">
    <location>
        <begin position="363"/>
        <end position="382"/>
    </location>
</feature>
<organism evidence="6 7">
    <name type="scientific">Nadsonia fulvescens var. elongata DSM 6958</name>
    <dbReference type="NCBI Taxonomy" id="857566"/>
    <lineage>
        <taxon>Eukaryota</taxon>
        <taxon>Fungi</taxon>
        <taxon>Dikarya</taxon>
        <taxon>Ascomycota</taxon>
        <taxon>Saccharomycotina</taxon>
        <taxon>Dipodascomycetes</taxon>
        <taxon>Dipodascales</taxon>
        <taxon>Dipodascales incertae sedis</taxon>
        <taxon>Nadsonia</taxon>
    </lineage>
</organism>
<evidence type="ECO:0000313" key="6">
    <source>
        <dbReference type="EMBL" id="ODQ63525.1"/>
    </source>
</evidence>
<keyword evidence="4" id="KW-1133">Transmembrane helix</keyword>
<dbReference type="AlphaFoldDB" id="A0A1E3PDP2"/>
<keyword evidence="4" id="KW-0812">Transmembrane</keyword>
<feature type="domain" description="Major facilitator superfamily (MFS) profile" evidence="5">
    <location>
        <begin position="89"/>
        <end position="514"/>
    </location>
</feature>
<feature type="transmembrane region" description="Helical" evidence="4">
    <location>
        <begin position="488"/>
        <end position="509"/>
    </location>
</feature>
<feature type="transmembrane region" description="Helical" evidence="4">
    <location>
        <begin position="159"/>
        <end position="175"/>
    </location>
</feature>
<dbReference type="SUPFAM" id="SSF103473">
    <property type="entry name" value="MFS general substrate transporter"/>
    <property type="match status" value="1"/>
</dbReference>
<dbReference type="PANTHER" id="PTHR11360:SF177">
    <property type="entry name" value="RIBOFLAVIN TRANSPORTER MCH5"/>
    <property type="match status" value="1"/>
</dbReference>
<dbReference type="Gene3D" id="1.20.1250.20">
    <property type="entry name" value="MFS general substrate transporter like domains"/>
    <property type="match status" value="2"/>
</dbReference>
<evidence type="ECO:0000256" key="2">
    <source>
        <dbReference type="ARBA" id="ARBA00006727"/>
    </source>
</evidence>
<evidence type="ECO:0000256" key="4">
    <source>
        <dbReference type="SAM" id="Phobius"/>
    </source>
</evidence>
<dbReference type="InterPro" id="IPR050327">
    <property type="entry name" value="Proton-linked_MCT"/>
</dbReference>
<comment type="similarity">
    <text evidence="2">Belongs to the major facilitator superfamily. Monocarboxylate porter (TC 2.A.1.13) family.</text>
</comment>
<feature type="compositionally biased region" description="Low complexity" evidence="3">
    <location>
        <begin position="15"/>
        <end position="33"/>
    </location>
</feature>
<evidence type="ECO:0000259" key="5">
    <source>
        <dbReference type="PROSITE" id="PS50850"/>
    </source>
</evidence>
<proteinExistence type="inferred from homology"/>
<dbReference type="InterPro" id="IPR011701">
    <property type="entry name" value="MFS"/>
</dbReference>
<feature type="transmembrane region" description="Helical" evidence="4">
    <location>
        <begin position="181"/>
        <end position="204"/>
    </location>
</feature>
<sequence>MTIGSPPNACRTVTSRQSSLSSQSVHSQESQNSALPQTITGMGDFIAHSPYDGVDIENCPPDESEGPSSGPSSLYHLKFPEGGRAAWLCVLGSCLGSFVALGFMNMMGSLLSYLETSMWVSDAGMSSDKIGWIGGLFAFISFFLGIQVGPLFDKYGARYLLIVGNGLIVIAAFAMGQCTKYWHFIVAYSIVGGAGTSIVFCVGPSCVSHWFYRKRGIAAGVAVSGGAAGGIILPIAFRIVSRKYGFPWAMRTLGIIFTVAGLGSIWLCTSRHKEIQQLAEKRNLIETQRCCDDKKSTISAAPTNSSIKKPRFVFIDFKSFRDLRFTFLVCAIFFMELSLFIPMSYIGTFGITYDIGGHGDDSFGWWIFAIAYAGSGIGRLVTGFLADIWGPFNVMLGSILFTTAALFVLWLPSYAQTSLGVYISFGLLWGFGTGAFISLTPVCVGKISDIDVFATRYGTCYFIVSFGCLVGPPVAGALLQTGRSIDQGWIHMIVFTGLMSTASFISLMLSRWWTVGNWRALI</sequence>
<dbReference type="PROSITE" id="PS50850">
    <property type="entry name" value="MFS"/>
    <property type="match status" value="1"/>
</dbReference>
<dbReference type="InterPro" id="IPR020846">
    <property type="entry name" value="MFS_dom"/>
</dbReference>